<accession>A0ABR2W948</accession>
<feature type="transmembrane region" description="Helical" evidence="8">
    <location>
        <begin position="210"/>
        <end position="227"/>
    </location>
</feature>
<keyword evidence="11" id="KW-1185">Reference proteome</keyword>
<keyword evidence="3 8" id="KW-0812">Transmembrane</keyword>
<dbReference type="Pfam" id="PF00664">
    <property type="entry name" value="ABC_membrane"/>
    <property type="match status" value="1"/>
</dbReference>
<evidence type="ECO:0000256" key="4">
    <source>
        <dbReference type="ARBA" id="ARBA00022741"/>
    </source>
</evidence>
<keyword evidence="5" id="KW-0067">ATP-binding</keyword>
<comment type="caution">
    <text evidence="10">The sequence shown here is derived from an EMBL/GenBank/DDBJ whole genome shotgun (WGS) entry which is preliminary data.</text>
</comment>
<feature type="transmembrane region" description="Helical" evidence="8">
    <location>
        <begin position="131"/>
        <end position="151"/>
    </location>
</feature>
<proteinExistence type="predicted"/>
<reference evidence="10 11" key="1">
    <citation type="submission" date="2023-04" db="EMBL/GenBank/DDBJ databases">
        <title>Genome of Basidiobolus ranarum AG-B5.</title>
        <authorList>
            <person name="Stajich J.E."/>
            <person name="Carter-House D."/>
            <person name="Gryganskyi A."/>
        </authorList>
    </citation>
    <scope>NUCLEOTIDE SEQUENCE [LARGE SCALE GENOMIC DNA]</scope>
    <source>
        <strain evidence="10 11">AG-B5</strain>
    </source>
</reference>
<protein>
    <recommendedName>
        <fullName evidence="9">ABC transmembrane type-1 domain-containing protein</fullName>
    </recommendedName>
</protein>
<dbReference type="InterPro" id="IPR036640">
    <property type="entry name" value="ABC1_TM_sf"/>
</dbReference>
<evidence type="ECO:0000256" key="5">
    <source>
        <dbReference type="ARBA" id="ARBA00022840"/>
    </source>
</evidence>
<name>A0ABR2W948_9FUNG</name>
<evidence type="ECO:0000256" key="8">
    <source>
        <dbReference type="SAM" id="Phobius"/>
    </source>
</evidence>
<dbReference type="InterPro" id="IPR044746">
    <property type="entry name" value="ABCC_6TM_D1"/>
</dbReference>
<feature type="non-terminal residue" evidence="10">
    <location>
        <position position="445"/>
    </location>
</feature>
<dbReference type="InterPro" id="IPR011527">
    <property type="entry name" value="ABC1_TM_dom"/>
</dbReference>
<keyword evidence="2" id="KW-0813">Transport</keyword>
<keyword evidence="7 8" id="KW-0472">Membrane</keyword>
<evidence type="ECO:0000256" key="1">
    <source>
        <dbReference type="ARBA" id="ARBA00004141"/>
    </source>
</evidence>
<evidence type="ECO:0000256" key="3">
    <source>
        <dbReference type="ARBA" id="ARBA00022692"/>
    </source>
</evidence>
<sequence>MSRKIGHPETIELGGSNFLSNWFFVWVFRLLTECKSIDTGLDLLTLRKSETAKVVGSKLEKSWHKECMHPKDGVPSIRRALFVTFKGKYMLIGIYKIFWAVFIYLGAYYFLKQLIRYSTNVLSETDRSSYVNAHIYAVVLFLTAIFSSICIHQLSAECTRIGIQVRAALMVLIYRKSLKLITVQGGIGDVVNLVAEDCNRVAEACVNFHYLWGTALEIIAVIAIAGYELKLAAVPAAVILIVLFPLQYTLGQLTSRLSTDMSQTTTYRVYLMSEILTAIKLIKFHAWESFFCDRVTKARAQEMIHLRRGLLVKCWSALLIFGTPILLTVICFVMLEKIGYKRELTATLVFTILSTFNTLRYPFVMLPTAVRTTYGAFISFERINQFLLQPEVKPPSPPEHPPADERTKIDLKNATFCWSGSSDPTIKGFSLIVNKGEVVAIVGDV</sequence>
<comment type="subcellular location">
    <subcellularLocation>
        <location evidence="1">Membrane</location>
        <topology evidence="1">Multi-pass membrane protein</topology>
    </subcellularLocation>
</comment>
<evidence type="ECO:0000256" key="2">
    <source>
        <dbReference type="ARBA" id="ARBA00022448"/>
    </source>
</evidence>
<dbReference type="PANTHER" id="PTHR24223:SF447">
    <property type="entry name" value="MULTIDRUG RESISTANCE-ASSOCIATED PROTEIN 5"/>
    <property type="match status" value="1"/>
</dbReference>
<feature type="transmembrane region" description="Helical" evidence="8">
    <location>
        <begin position="89"/>
        <end position="111"/>
    </location>
</feature>
<dbReference type="Proteomes" id="UP001479436">
    <property type="component" value="Unassembled WGS sequence"/>
</dbReference>
<keyword evidence="6 8" id="KW-1133">Transmembrane helix</keyword>
<dbReference type="PROSITE" id="PS50929">
    <property type="entry name" value="ABC_TM1F"/>
    <property type="match status" value="1"/>
</dbReference>
<organism evidence="10 11">
    <name type="scientific">Basidiobolus ranarum</name>
    <dbReference type="NCBI Taxonomy" id="34480"/>
    <lineage>
        <taxon>Eukaryota</taxon>
        <taxon>Fungi</taxon>
        <taxon>Fungi incertae sedis</taxon>
        <taxon>Zoopagomycota</taxon>
        <taxon>Entomophthoromycotina</taxon>
        <taxon>Basidiobolomycetes</taxon>
        <taxon>Basidiobolales</taxon>
        <taxon>Basidiobolaceae</taxon>
        <taxon>Basidiobolus</taxon>
    </lineage>
</organism>
<dbReference type="PANTHER" id="PTHR24223">
    <property type="entry name" value="ATP-BINDING CASSETTE SUB-FAMILY C"/>
    <property type="match status" value="1"/>
</dbReference>
<evidence type="ECO:0000259" key="9">
    <source>
        <dbReference type="PROSITE" id="PS50929"/>
    </source>
</evidence>
<evidence type="ECO:0000313" key="10">
    <source>
        <dbReference type="EMBL" id="KAK9723053.1"/>
    </source>
</evidence>
<gene>
    <name evidence="10" type="ORF">K7432_002162</name>
</gene>
<feature type="domain" description="ABC transmembrane type-1" evidence="9">
    <location>
        <begin position="100"/>
        <end position="375"/>
    </location>
</feature>
<dbReference type="EMBL" id="JASJQH010006931">
    <property type="protein sequence ID" value="KAK9723053.1"/>
    <property type="molecule type" value="Genomic_DNA"/>
</dbReference>
<evidence type="ECO:0000313" key="11">
    <source>
        <dbReference type="Proteomes" id="UP001479436"/>
    </source>
</evidence>
<keyword evidence="4" id="KW-0547">Nucleotide-binding</keyword>
<evidence type="ECO:0000256" key="6">
    <source>
        <dbReference type="ARBA" id="ARBA00022989"/>
    </source>
</evidence>
<evidence type="ECO:0000256" key="7">
    <source>
        <dbReference type="ARBA" id="ARBA00023136"/>
    </source>
</evidence>
<dbReference type="InterPro" id="IPR050173">
    <property type="entry name" value="ABC_transporter_C-like"/>
</dbReference>
<dbReference type="Gene3D" id="1.20.1560.10">
    <property type="entry name" value="ABC transporter type 1, transmembrane domain"/>
    <property type="match status" value="1"/>
</dbReference>
<dbReference type="SUPFAM" id="SSF90123">
    <property type="entry name" value="ABC transporter transmembrane region"/>
    <property type="match status" value="1"/>
</dbReference>
<feature type="transmembrane region" description="Helical" evidence="8">
    <location>
        <begin position="310"/>
        <end position="335"/>
    </location>
</feature>
<dbReference type="CDD" id="cd18579">
    <property type="entry name" value="ABC_6TM_ABCC_D1"/>
    <property type="match status" value="1"/>
</dbReference>
<feature type="transmembrane region" description="Helical" evidence="8">
    <location>
        <begin position="233"/>
        <end position="251"/>
    </location>
</feature>